<reference evidence="1" key="1">
    <citation type="submission" date="2014-11" db="EMBL/GenBank/DDBJ databases">
        <authorList>
            <person name="Amaro Gonzalez C."/>
        </authorList>
    </citation>
    <scope>NUCLEOTIDE SEQUENCE</scope>
</reference>
<organism evidence="1">
    <name type="scientific">Anguilla anguilla</name>
    <name type="common">European freshwater eel</name>
    <name type="synonym">Muraena anguilla</name>
    <dbReference type="NCBI Taxonomy" id="7936"/>
    <lineage>
        <taxon>Eukaryota</taxon>
        <taxon>Metazoa</taxon>
        <taxon>Chordata</taxon>
        <taxon>Craniata</taxon>
        <taxon>Vertebrata</taxon>
        <taxon>Euteleostomi</taxon>
        <taxon>Actinopterygii</taxon>
        <taxon>Neopterygii</taxon>
        <taxon>Teleostei</taxon>
        <taxon>Anguilliformes</taxon>
        <taxon>Anguillidae</taxon>
        <taxon>Anguilla</taxon>
    </lineage>
</organism>
<dbReference type="AlphaFoldDB" id="A0A0E9VY68"/>
<proteinExistence type="predicted"/>
<sequence length="18" mass="1874">MVASCRSIPVGKSSLILL</sequence>
<reference evidence="1" key="2">
    <citation type="journal article" date="2015" name="Fish Shellfish Immunol.">
        <title>Early steps in the European eel (Anguilla anguilla)-Vibrio vulnificus interaction in the gills: Role of the RtxA13 toxin.</title>
        <authorList>
            <person name="Callol A."/>
            <person name="Pajuelo D."/>
            <person name="Ebbesson L."/>
            <person name="Teles M."/>
            <person name="MacKenzie S."/>
            <person name="Amaro C."/>
        </authorList>
    </citation>
    <scope>NUCLEOTIDE SEQUENCE</scope>
</reference>
<evidence type="ECO:0000313" key="1">
    <source>
        <dbReference type="EMBL" id="JAH83001.1"/>
    </source>
</evidence>
<dbReference type="EMBL" id="GBXM01025576">
    <property type="protein sequence ID" value="JAH83001.1"/>
    <property type="molecule type" value="Transcribed_RNA"/>
</dbReference>
<name>A0A0E9VY68_ANGAN</name>
<accession>A0A0E9VY68</accession>
<protein>
    <submittedName>
        <fullName evidence="1">Uncharacterized protein</fullName>
    </submittedName>
</protein>